<sequence>MPAVAQGHEPAVDEVGIIAAHVTEASVLMVGAAIEFDDEAVFGNQAIDPRASQPHLTLAFGQPVIPDDVADVAAFKRAFDARQCHAHVEDQLTVPLPRTRPGRVQ</sequence>
<gene>
    <name evidence="1" type="ORF">PFCIRM138_07850</name>
</gene>
<reference evidence="1" key="1">
    <citation type="submission" date="2014-08" db="EMBL/GenBank/DDBJ databases">
        <authorList>
            <person name="Falentin Helene"/>
        </authorList>
    </citation>
    <scope>NUCLEOTIDE SEQUENCE</scope>
</reference>
<dbReference type="AlphaFoldDB" id="A0A068VVC9"/>
<proteinExistence type="predicted"/>
<evidence type="ECO:0000313" key="1">
    <source>
        <dbReference type="EMBL" id="CEP26492.1"/>
    </source>
</evidence>
<protein>
    <submittedName>
        <fullName evidence="1">Uncharacterized protein</fullName>
    </submittedName>
</protein>
<organism evidence="1">
    <name type="scientific">Propionibacterium freudenreichii subsp. freudenreichii</name>
    <dbReference type="NCBI Taxonomy" id="66712"/>
    <lineage>
        <taxon>Bacteria</taxon>
        <taxon>Bacillati</taxon>
        <taxon>Actinomycetota</taxon>
        <taxon>Actinomycetes</taxon>
        <taxon>Propionibacteriales</taxon>
        <taxon>Propionibacteriaceae</taxon>
        <taxon>Propionibacterium</taxon>
    </lineage>
</organism>
<accession>A0A068VVC9</accession>
<dbReference type="EMBL" id="LM676413">
    <property type="protein sequence ID" value="CEP26492.1"/>
    <property type="molecule type" value="Genomic_DNA"/>
</dbReference>
<name>A0A068VVC9_PROFF</name>